<dbReference type="InterPro" id="IPR025232">
    <property type="entry name" value="DUF4174"/>
</dbReference>
<dbReference type="RefSeq" id="WP_345159512.1">
    <property type="nucleotide sequence ID" value="NZ_BAABHC010000014.1"/>
</dbReference>
<proteinExistence type="predicted"/>
<evidence type="ECO:0000256" key="1">
    <source>
        <dbReference type="ARBA" id="ARBA00022729"/>
    </source>
</evidence>
<dbReference type="Proteomes" id="UP001500552">
    <property type="component" value="Unassembled WGS sequence"/>
</dbReference>
<evidence type="ECO:0000256" key="2">
    <source>
        <dbReference type="SAM" id="SignalP"/>
    </source>
</evidence>
<reference evidence="5" key="1">
    <citation type="journal article" date="2019" name="Int. J. Syst. Evol. Microbiol.">
        <title>The Global Catalogue of Microorganisms (GCM) 10K type strain sequencing project: providing services to taxonomists for standard genome sequencing and annotation.</title>
        <authorList>
            <consortium name="The Broad Institute Genomics Platform"/>
            <consortium name="The Broad Institute Genome Sequencing Center for Infectious Disease"/>
            <person name="Wu L."/>
            <person name="Ma J."/>
        </authorList>
    </citation>
    <scope>NUCLEOTIDE SEQUENCE [LARGE SCALE GENOMIC DNA]</scope>
    <source>
        <strain evidence="5">JCM 17926</strain>
    </source>
</reference>
<organism evidence="4 5">
    <name type="scientific">Pontibacter saemangeumensis</name>
    <dbReference type="NCBI Taxonomy" id="1084525"/>
    <lineage>
        <taxon>Bacteria</taxon>
        <taxon>Pseudomonadati</taxon>
        <taxon>Bacteroidota</taxon>
        <taxon>Cytophagia</taxon>
        <taxon>Cytophagales</taxon>
        <taxon>Hymenobacteraceae</taxon>
        <taxon>Pontibacter</taxon>
    </lineage>
</organism>
<evidence type="ECO:0000313" key="5">
    <source>
        <dbReference type="Proteomes" id="UP001500552"/>
    </source>
</evidence>
<feature type="domain" description="DUF4174" evidence="3">
    <location>
        <begin position="31"/>
        <end position="146"/>
    </location>
</feature>
<keyword evidence="5" id="KW-1185">Reference proteome</keyword>
<feature type="signal peptide" evidence="2">
    <location>
        <begin position="1"/>
        <end position="22"/>
    </location>
</feature>
<evidence type="ECO:0000259" key="3">
    <source>
        <dbReference type="Pfam" id="PF13778"/>
    </source>
</evidence>
<comment type="caution">
    <text evidence="4">The sequence shown here is derived from an EMBL/GenBank/DDBJ whole genome shotgun (WGS) entry which is preliminary data.</text>
</comment>
<keyword evidence="1 2" id="KW-0732">Signal</keyword>
<dbReference type="PANTHER" id="PTHR46792">
    <property type="entry name" value="COILED-COIL DOMAIN-CONTAINING PROTEIN 80"/>
    <property type="match status" value="1"/>
</dbReference>
<sequence>MKKIVTTLIVAGLLLVGLRADAQIKPTEAGLEKYKWKKRPLLLFAPSEDSPAYIRQKEMVKADAQAIEERDMVVIELVGPDKVYIGGTLQRRQRGEALRKRFRVSPDSFAVLLIGKDGTEKSRNTAPVALEEIFGRIDQMPMRRQEMRGNDN</sequence>
<gene>
    <name evidence="4" type="ORF">GCM10023188_25130</name>
</gene>
<protein>
    <submittedName>
        <fullName evidence="4">DUF4174 domain-containing protein</fullName>
    </submittedName>
</protein>
<evidence type="ECO:0000313" key="4">
    <source>
        <dbReference type="EMBL" id="GAA4434319.1"/>
    </source>
</evidence>
<feature type="chain" id="PRO_5047359092" evidence="2">
    <location>
        <begin position="23"/>
        <end position="152"/>
    </location>
</feature>
<name>A0ABP8LSH7_9BACT</name>
<accession>A0ABP8LSH7</accession>
<dbReference type="PANTHER" id="PTHR46792:SF1">
    <property type="entry name" value="COILED-COIL DOMAIN-CONTAINING 80-LIKE 2"/>
    <property type="match status" value="1"/>
</dbReference>
<dbReference type="Pfam" id="PF13778">
    <property type="entry name" value="DUF4174"/>
    <property type="match status" value="1"/>
</dbReference>
<dbReference type="EMBL" id="BAABHC010000014">
    <property type="protein sequence ID" value="GAA4434319.1"/>
    <property type="molecule type" value="Genomic_DNA"/>
</dbReference>